<dbReference type="RefSeq" id="WP_261960289.1">
    <property type="nucleotide sequence ID" value="NZ_BAAAXA010000001.1"/>
</dbReference>
<dbReference type="CDD" id="cd01097">
    <property type="entry name" value="Tetrahydromethanopterin_reductase"/>
    <property type="match status" value="1"/>
</dbReference>
<evidence type="ECO:0000259" key="2">
    <source>
        <dbReference type="Pfam" id="PF00296"/>
    </source>
</evidence>
<reference evidence="3" key="1">
    <citation type="journal article" date="2014" name="Int. J. Syst. Evol. Microbiol.">
        <title>Complete genome sequence of Corynebacterium casei LMG S-19264T (=DSM 44701T), isolated from a smear-ripened cheese.</title>
        <authorList>
            <consortium name="US DOE Joint Genome Institute (JGI-PGF)"/>
            <person name="Walter F."/>
            <person name="Albersmeier A."/>
            <person name="Kalinowski J."/>
            <person name="Ruckert C."/>
        </authorList>
    </citation>
    <scope>NUCLEOTIDE SEQUENCE</scope>
    <source>
        <strain evidence="3">VKM Ac-1321</strain>
    </source>
</reference>
<evidence type="ECO:0000313" key="4">
    <source>
        <dbReference type="Proteomes" id="UP001143480"/>
    </source>
</evidence>
<dbReference type="InterPro" id="IPR011251">
    <property type="entry name" value="Luciferase-like_dom"/>
</dbReference>
<comment type="caution">
    <text evidence="3">The sequence shown here is derived from an EMBL/GenBank/DDBJ whole genome shotgun (WGS) entry which is preliminary data.</text>
</comment>
<dbReference type="Pfam" id="PF00296">
    <property type="entry name" value="Bac_luciferase"/>
    <property type="match status" value="1"/>
</dbReference>
<accession>A0A9W6KRZ3</accession>
<dbReference type="GO" id="GO:0016705">
    <property type="term" value="F:oxidoreductase activity, acting on paired donors, with incorporation or reduction of molecular oxygen"/>
    <property type="evidence" value="ECO:0007669"/>
    <property type="project" value="InterPro"/>
</dbReference>
<reference evidence="3" key="2">
    <citation type="submission" date="2023-01" db="EMBL/GenBank/DDBJ databases">
        <authorList>
            <person name="Sun Q."/>
            <person name="Evtushenko L."/>
        </authorList>
    </citation>
    <scope>NUCLEOTIDE SEQUENCE</scope>
    <source>
        <strain evidence="3">VKM Ac-1321</strain>
    </source>
</reference>
<sequence>MARVGVMLPRDLPATQVLAYAREAERLGFDELWVVEDLGFRGGVAQAGAVLAATERIVVGIGILPAGARNAAFAAMELATLAQLFPARLIAGIGHGMPDWMRSAGVRPASPLTLLREFTVAVRTLLRGEPGPPAGRYVNVEGVVIGEVPATAPPVVLGVRGPKSIAVAGAVADGLLLAEPANPLYVAESVKRLTGPPPKVITSGSPSPDVIISGSPSPDVIISGSPEVITYDAAVVGDDGPGARDLVRPGLVWIGEPDWAPHLAPLPFAAALAEHRRASPTREAFAATMPDEWVRELSLAGTAEEVRARIAARHAAGATSCVLIPAEPDPLRSLSRLAAALP</sequence>
<dbReference type="PANTHER" id="PTHR43244">
    <property type="match status" value="1"/>
</dbReference>
<dbReference type="EMBL" id="BSFP01000057">
    <property type="protein sequence ID" value="GLL05436.1"/>
    <property type="molecule type" value="Genomic_DNA"/>
</dbReference>
<proteinExistence type="predicted"/>
<keyword evidence="4" id="KW-1185">Reference proteome</keyword>
<dbReference type="InterPro" id="IPR050564">
    <property type="entry name" value="F420-G6PD/mer"/>
</dbReference>
<dbReference type="PANTHER" id="PTHR43244:SF1">
    <property type="entry name" value="5,10-METHYLENETETRAHYDROMETHANOPTERIN REDUCTASE"/>
    <property type="match status" value="1"/>
</dbReference>
<keyword evidence="1" id="KW-0560">Oxidoreductase</keyword>
<protein>
    <submittedName>
        <fullName evidence="3">N5,N10-methylene tetrahydromethanopterin reductase</fullName>
    </submittedName>
</protein>
<dbReference type="AlphaFoldDB" id="A0A9W6KRZ3"/>
<dbReference type="SUPFAM" id="SSF51679">
    <property type="entry name" value="Bacterial luciferase-like"/>
    <property type="match status" value="1"/>
</dbReference>
<evidence type="ECO:0000313" key="3">
    <source>
        <dbReference type="EMBL" id="GLL05436.1"/>
    </source>
</evidence>
<name>A0A9W6KRZ3_9ACTN</name>
<feature type="domain" description="Luciferase-like" evidence="2">
    <location>
        <begin position="7"/>
        <end position="319"/>
    </location>
</feature>
<organism evidence="3 4">
    <name type="scientific">Dactylosporangium matsuzakiense</name>
    <dbReference type="NCBI Taxonomy" id="53360"/>
    <lineage>
        <taxon>Bacteria</taxon>
        <taxon>Bacillati</taxon>
        <taxon>Actinomycetota</taxon>
        <taxon>Actinomycetes</taxon>
        <taxon>Micromonosporales</taxon>
        <taxon>Micromonosporaceae</taxon>
        <taxon>Dactylosporangium</taxon>
    </lineage>
</organism>
<evidence type="ECO:0000256" key="1">
    <source>
        <dbReference type="ARBA" id="ARBA00023002"/>
    </source>
</evidence>
<dbReference type="InterPro" id="IPR036661">
    <property type="entry name" value="Luciferase-like_sf"/>
</dbReference>
<gene>
    <name evidence="3" type="primary">hmd_2</name>
    <name evidence="3" type="ORF">GCM10017581_071830</name>
</gene>
<dbReference type="Gene3D" id="3.20.20.30">
    <property type="entry name" value="Luciferase-like domain"/>
    <property type="match status" value="1"/>
</dbReference>
<dbReference type="Proteomes" id="UP001143480">
    <property type="component" value="Unassembled WGS sequence"/>
</dbReference>